<evidence type="ECO:0000256" key="3">
    <source>
        <dbReference type="ARBA" id="ARBA00022839"/>
    </source>
</evidence>
<sequence>MDKPIAKQNYDFFLVLDFEATCQPSPRIDPQEVIEFPCLKVNAATFKIESEFHRYVRPVHHPTLTSFCTELTGITQETVDESETFPAVLAAFDQWHAAHVPAGARALFVTYGDWDLKTMLPSQCRLSGAAVPAYMNAWCNTKHLVADVTGSYPRAMDKLMQELNLPLLGRHHSGIDDCRNIARIVELMCRRGGVVKETGSSADGDAEQGTARAGEGVQT</sequence>
<reference evidence="6 7" key="1">
    <citation type="submission" date="2019-07" db="EMBL/GenBank/DDBJ databases">
        <title>Draft genome assembly of a fouling barnacle, Amphibalanus amphitrite (Darwin, 1854): The first reference genome for Thecostraca.</title>
        <authorList>
            <person name="Kim W."/>
        </authorList>
    </citation>
    <scope>NUCLEOTIDE SEQUENCE [LARGE SCALE GENOMIC DNA]</scope>
    <source>
        <strain evidence="6">SNU_AA5</strain>
        <tissue evidence="6">Soma without cirri and trophi</tissue>
    </source>
</reference>
<dbReference type="InterPro" id="IPR051274">
    <property type="entry name" value="3-5_Exoribonuclease"/>
</dbReference>
<organism evidence="6 7">
    <name type="scientific">Amphibalanus amphitrite</name>
    <name type="common">Striped barnacle</name>
    <name type="synonym">Balanus amphitrite</name>
    <dbReference type="NCBI Taxonomy" id="1232801"/>
    <lineage>
        <taxon>Eukaryota</taxon>
        <taxon>Metazoa</taxon>
        <taxon>Ecdysozoa</taxon>
        <taxon>Arthropoda</taxon>
        <taxon>Crustacea</taxon>
        <taxon>Multicrustacea</taxon>
        <taxon>Cirripedia</taxon>
        <taxon>Thoracica</taxon>
        <taxon>Thoracicalcarea</taxon>
        <taxon>Balanomorpha</taxon>
        <taxon>Balanoidea</taxon>
        <taxon>Balanidae</taxon>
        <taxon>Amphibalaninae</taxon>
        <taxon>Amphibalanus</taxon>
    </lineage>
</organism>
<comment type="caution">
    <text evidence="6">The sequence shown here is derived from an EMBL/GenBank/DDBJ whole genome shotgun (WGS) entry which is preliminary data.</text>
</comment>
<dbReference type="InterPro" id="IPR047201">
    <property type="entry name" value="ERI-1_3'hExo-like"/>
</dbReference>
<dbReference type="GO" id="GO:0000175">
    <property type="term" value="F:3'-5'-RNA exonuclease activity"/>
    <property type="evidence" value="ECO:0007669"/>
    <property type="project" value="InterPro"/>
</dbReference>
<protein>
    <submittedName>
        <fullName evidence="6">ERI1 exoribonuclease 3</fullName>
    </submittedName>
</protein>
<keyword evidence="1" id="KW-0540">Nuclease</keyword>
<dbReference type="EMBL" id="VIIS01001380">
    <property type="protein sequence ID" value="KAF0299242.1"/>
    <property type="molecule type" value="Genomic_DNA"/>
</dbReference>
<evidence type="ECO:0000313" key="6">
    <source>
        <dbReference type="EMBL" id="KAF0299242.1"/>
    </source>
</evidence>
<accession>A0A6A4W8F9</accession>
<evidence type="ECO:0000259" key="5">
    <source>
        <dbReference type="SMART" id="SM00479"/>
    </source>
</evidence>
<name>A0A6A4W8F9_AMPAM</name>
<proteinExistence type="predicted"/>
<evidence type="ECO:0000256" key="2">
    <source>
        <dbReference type="ARBA" id="ARBA00022801"/>
    </source>
</evidence>
<feature type="region of interest" description="Disordered" evidence="4">
    <location>
        <begin position="197"/>
        <end position="219"/>
    </location>
</feature>
<evidence type="ECO:0000256" key="4">
    <source>
        <dbReference type="SAM" id="MobiDB-lite"/>
    </source>
</evidence>
<dbReference type="Pfam" id="PF00929">
    <property type="entry name" value="RNase_T"/>
    <property type="match status" value="1"/>
</dbReference>
<gene>
    <name evidence="6" type="primary">Eri3</name>
    <name evidence="6" type="ORF">FJT64_027967</name>
</gene>
<dbReference type="SUPFAM" id="SSF53098">
    <property type="entry name" value="Ribonuclease H-like"/>
    <property type="match status" value="1"/>
</dbReference>
<dbReference type="InterPro" id="IPR013520">
    <property type="entry name" value="Ribonucl_H"/>
</dbReference>
<dbReference type="Gene3D" id="3.30.420.10">
    <property type="entry name" value="Ribonuclease H-like superfamily/Ribonuclease H"/>
    <property type="match status" value="1"/>
</dbReference>
<dbReference type="GO" id="GO:0003676">
    <property type="term" value="F:nucleic acid binding"/>
    <property type="evidence" value="ECO:0007669"/>
    <property type="project" value="InterPro"/>
</dbReference>
<evidence type="ECO:0000256" key="1">
    <source>
        <dbReference type="ARBA" id="ARBA00022722"/>
    </source>
</evidence>
<dbReference type="OrthoDB" id="448399at2759"/>
<keyword evidence="3" id="KW-0269">Exonuclease</keyword>
<dbReference type="CDD" id="cd06133">
    <property type="entry name" value="ERI-1_3'hExo_like"/>
    <property type="match status" value="1"/>
</dbReference>
<dbReference type="PANTHER" id="PTHR23044">
    <property type="entry name" value="3'-5' EXONUCLEASE ERI1-RELATED"/>
    <property type="match status" value="1"/>
</dbReference>
<dbReference type="Proteomes" id="UP000440578">
    <property type="component" value="Unassembled WGS sequence"/>
</dbReference>
<dbReference type="AlphaFoldDB" id="A0A6A4W8F9"/>
<dbReference type="PANTHER" id="PTHR23044:SF61">
    <property type="entry name" value="3'-5' EXORIBONUCLEASE 1-RELATED"/>
    <property type="match status" value="1"/>
</dbReference>
<dbReference type="SMART" id="SM00479">
    <property type="entry name" value="EXOIII"/>
    <property type="match status" value="1"/>
</dbReference>
<dbReference type="InterPro" id="IPR012337">
    <property type="entry name" value="RNaseH-like_sf"/>
</dbReference>
<dbReference type="InterPro" id="IPR036397">
    <property type="entry name" value="RNaseH_sf"/>
</dbReference>
<keyword evidence="7" id="KW-1185">Reference proteome</keyword>
<feature type="domain" description="Exonuclease" evidence="5">
    <location>
        <begin position="12"/>
        <end position="194"/>
    </location>
</feature>
<keyword evidence="2" id="KW-0378">Hydrolase</keyword>
<evidence type="ECO:0000313" key="7">
    <source>
        <dbReference type="Proteomes" id="UP000440578"/>
    </source>
</evidence>